<dbReference type="PROSITE" id="PS00888">
    <property type="entry name" value="CNMP_BINDING_1"/>
    <property type="match status" value="1"/>
</dbReference>
<organism evidence="6 7">
    <name type="scientific">Lingula anatina</name>
    <name type="common">Brachiopod</name>
    <name type="synonym">Lingula unguis</name>
    <dbReference type="NCBI Taxonomy" id="7574"/>
    <lineage>
        <taxon>Eukaryota</taxon>
        <taxon>Metazoa</taxon>
        <taxon>Spiralia</taxon>
        <taxon>Lophotrochozoa</taxon>
        <taxon>Brachiopoda</taxon>
        <taxon>Linguliformea</taxon>
        <taxon>Lingulata</taxon>
        <taxon>Lingulida</taxon>
        <taxon>Linguloidea</taxon>
        <taxon>Lingulidae</taxon>
        <taxon>Lingula</taxon>
    </lineage>
</organism>
<keyword evidence="2" id="KW-0547">Nucleotide-binding</keyword>
<feature type="compositionally biased region" description="Acidic residues" evidence="4">
    <location>
        <begin position="120"/>
        <end position="134"/>
    </location>
</feature>
<name>A0A1S3H798_LINAN</name>
<keyword evidence="6" id="KW-1185">Reference proteome</keyword>
<dbReference type="GO" id="GO:0004862">
    <property type="term" value="F:cAMP-dependent protein kinase inhibitor activity"/>
    <property type="evidence" value="ECO:0007669"/>
    <property type="project" value="TreeGrafter"/>
</dbReference>
<feature type="compositionally biased region" description="Basic and acidic residues" evidence="4">
    <location>
        <begin position="840"/>
        <end position="858"/>
    </location>
</feature>
<dbReference type="PROSITE" id="PS50042">
    <property type="entry name" value="CNMP_BINDING_3"/>
    <property type="match status" value="2"/>
</dbReference>
<dbReference type="RefSeq" id="XP_013380994.1">
    <property type="nucleotide sequence ID" value="XM_013525540.2"/>
</dbReference>
<evidence type="ECO:0000313" key="7">
    <source>
        <dbReference type="RefSeq" id="XP_013380994.1"/>
    </source>
</evidence>
<keyword evidence="3" id="KW-0114">cAMP</keyword>
<evidence type="ECO:0000256" key="1">
    <source>
        <dbReference type="ARBA" id="ARBA00005753"/>
    </source>
</evidence>
<feature type="region of interest" description="Disordered" evidence="4">
    <location>
        <begin position="767"/>
        <end position="808"/>
    </location>
</feature>
<dbReference type="CDD" id="cd00038">
    <property type="entry name" value="CAP_ED"/>
    <property type="match status" value="1"/>
</dbReference>
<dbReference type="InterPro" id="IPR014710">
    <property type="entry name" value="RmlC-like_jellyroll"/>
</dbReference>
<evidence type="ECO:0000256" key="3">
    <source>
        <dbReference type="ARBA" id="ARBA00023149"/>
    </source>
</evidence>
<dbReference type="InterPro" id="IPR000595">
    <property type="entry name" value="cNMP-bd_dom"/>
</dbReference>
<dbReference type="STRING" id="7574.A0A1S3H798"/>
<dbReference type="PANTHER" id="PTHR11635:SF152">
    <property type="entry name" value="CAMP-DEPENDENT PROTEIN KINASE TYPE I REGULATORY SUBUNIT-RELATED"/>
    <property type="match status" value="1"/>
</dbReference>
<feature type="region of interest" description="Disordered" evidence="4">
    <location>
        <begin position="373"/>
        <end position="397"/>
    </location>
</feature>
<dbReference type="OrthoDB" id="2021138at2759"/>
<feature type="region of interest" description="Disordered" evidence="4">
    <location>
        <begin position="840"/>
        <end position="873"/>
    </location>
</feature>
<dbReference type="GO" id="GO:0005829">
    <property type="term" value="C:cytosol"/>
    <property type="evidence" value="ECO:0007669"/>
    <property type="project" value="TreeGrafter"/>
</dbReference>
<feature type="region of interest" description="Disordered" evidence="4">
    <location>
        <begin position="683"/>
        <end position="754"/>
    </location>
</feature>
<dbReference type="GO" id="GO:0005952">
    <property type="term" value="C:cAMP-dependent protein kinase complex"/>
    <property type="evidence" value="ECO:0007669"/>
    <property type="project" value="InterPro"/>
</dbReference>
<dbReference type="Gene3D" id="2.60.120.10">
    <property type="entry name" value="Jelly Rolls"/>
    <property type="match status" value="3"/>
</dbReference>
<protein>
    <submittedName>
        <fullName evidence="7">Uncharacterized protein LOC106152061</fullName>
    </submittedName>
</protein>
<accession>A0A1S3H798</accession>
<feature type="region of interest" description="Disordered" evidence="4">
    <location>
        <begin position="613"/>
        <end position="668"/>
    </location>
</feature>
<feature type="domain" description="Cyclic nucleotide-binding" evidence="5">
    <location>
        <begin position="228"/>
        <end position="291"/>
    </location>
</feature>
<feature type="compositionally biased region" description="Polar residues" evidence="4">
    <location>
        <begin position="696"/>
        <end position="746"/>
    </location>
</feature>
<dbReference type="Proteomes" id="UP000085678">
    <property type="component" value="Unplaced"/>
</dbReference>
<feature type="compositionally biased region" description="Low complexity" evidence="4">
    <location>
        <begin position="191"/>
        <end position="212"/>
    </location>
</feature>
<keyword evidence="2" id="KW-0116">cAMP-binding</keyword>
<evidence type="ECO:0000259" key="5">
    <source>
        <dbReference type="PROSITE" id="PS50042"/>
    </source>
</evidence>
<gene>
    <name evidence="7" type="primary">LOC106152061</name>
</gene>
<evidence type="ECO:0000256" key="4">
    <source>
        <dbReference type="SAM" id="MobiDB-lite"/>
    </source>
</evidence>
<dbReference type="InterPro" id="IPR018490">
    <property type="entry name" value="cNMP-bd_dom_sf"/>
</dbReference>
<dbReference type="GO" id="GO:0030552">
    <property type="term" value="F:cAMP binding"/>
    <property type="evidence" value="ECO:0007669"/>
    <property type="project" value="UniProtKB-KW"/>
</dbReference>
<feature type="compositionally biased region" description="Polar residues" evidence="4">
    <location>
        <begin position="771"/>
        <end position="793"/>
    </location>
</feature>
<dbReference type="InterPro" id="IPR050503">
    <property type="entry name" value="cAMP-dep_PK_reg_su-like"/>
</dbReference>
<dbReference type="AlphaFoldDB" id="A0A1S3H798"/>
<comment type="similarity">
    <text evidence="1">Belongs to the cAMP-dependent kinase regulatory chain family.</text>
</comment>
<evidence type="ECO:0000313" key="6">
    <source>
        <dbReference type="Proteomes" id="UP000085678"/>
    </source>
</evidence>
<sequence length="1027" mass="117171">MGSSSGSRAKMSQMYERVINVIKKSPDQRQQHEVEIIIPWLRKKSQLLQSMKKDVIVDIIRNCYYQHNAADHVVIKQGESGECFYIIVNGSVSVYIDPNLSGESALKDKEEKEEPKEIESAEELDNVEQDENETESNTQGVTAEEEEEEYEDDGEKDEDGDEEGDDISDDDEADDDEEEEKQSKNRTLSVKSSAKPPKSSKSTKSTKSSKAAKTPKKPRLNRSLYGNYIVSFGSGKSFGEIALISEDNIRNASIITDEETDFLVIHRDLYNRCLKAAAELEFKEKNDFVENHPFFCTWTPKMQSLLKMSIRKESYSFDTPIVRQGEPVVGLHFMLNGQAKFVVEPGKHKGQYPDRHPFQDSADVYSGDWMPKRKRLDSSNNDDPNKSTVKQESVRVRRRDGYAAAEKKLHGKSMDLCFVRDREIIGDIEIAMNLDTYFATVICTTNTQAFLLDLKTYERLIIKKNKPTIETLTLHAETKLMSRVTSLQGSQVPLLRHLAFKLHHQEETQPKKTTPLRNSKELPDKEVLIHKLLQWFVRDRAPLIEPMVPGAVFYKDIMEEKAKRREGIRAHRKKMERKNMLPSTLRKDVSQDSRKPRSITALKDVIKRMKEKGVIDSGQPKPRTFEQHSQEIDTLLSKPKQEWQAEKERKRQEVVEQERLKREDNNTQAARRASMHLIFAAAKVDQPPVSKESDTVENSPRISASGEQHESVSATNLGQGQGQAEATKQSNSPSLTSPPREISNTGDVEVNTGADGNQAIDRLTIELPAKSNGSPTPSNATKPSPTCSVSTPVTGMRRMSDPEVSKATTGKQFLPVIQERPQTEEKATRDLITTLQKITLERERAKSQPEEPERRDSLLPDLEVNPVENPSSMGLKRPRGLKFFNAIVRNKIRLLEKQQAFRDWETSDKILSYLEERVKRFSVNSHRHAKSAVSLPQLRRYNIKEGEINQPKPGGKVMIKKQTCPLTQCRYHIKDHEHIRYHMVEALPNKDKIQKARVMVQMLMEKSIEKKLQQESTSKKKLGQWIP</sequence>
<reference evidence="7" key="1">
    <citation type="submission" date="2025-08" db="UniProtKB">
        <authorList>
            <consortium name="RefSeq"/>
        </authorList>
    </citation>
    <scope>IDENTIFICATION</scope>
    <source>
        <tissue evidence="7">Gonads</tissue>
    </source>
</reference>
<proteinExistence type="inferred from homology"/>
<feature type="compositionally biased region" description="Basic and acidic residues" evidence="4">
    <location>
        <begin position="639"/>
        <end position="665"/>
    </location>
</feature>
<feature type="compositionally biased region" description="Acidic residues" evidence="4">
    <location>
        <begin position="143"/>
        <end position="180"/>
    </location>
</feature>
<dbReference type="KEGG" id="lak:106152061"/>
<dbReference type="InterPro" id="IPR018488">
    <property type="entry name" value="cNMP-bd_CS"/>
</dbReference>
<evidence type="ECO:0000256" key="2">
    <source>
        <dbReference type="ARBA" id="ARBA00022566"/>
    </source>
</evidence>
<dbReference type="GeneID" id="106152061"/>
<dbReference type="GO" id="GO:0034236">
    <property type="term" value="F:protein kinase A catalytic subunit binding"/>
    <property type="evidence" value="ECO:0007669"/>
    <property type="project" value="TreeGrafter"/>
</dbReference>
<feature type="compositionally biased region" description="Basic and acidic residues" evidence="4">
    <location>
        <begin position="105"/>
        <end position="119"/>
    </location>
</feature>
<dbReference type="SUPFAM" id="SSF51206">
    <property type="entry name" value="cAMP-binding domain-like"/>
    <property type="match status" value="2"/>
</dbReference>
<dbReference type="InParanoid" id="A0A1S3H798"/>
<dbReference type="PANTHER" id="PTHR11635">
    <property type="entry name" value="CAMP-DEPENDENT PROTEIN KINASE REGULATORY CHAIN"/>
    <property type="match status" value="1"/>
</dbReference>
<feature type="domain" description="Cyclic nucleotide-binding" evidence="5">
    <location>
        <begin position="47"/>
        <end position="106"/>
    </location>
</feature>
<feature type="compositionally biased region" description="Polar residues" evidence="4">
    <location>
        <begin position="378"/>
        <end position="391"/>
    </location>
</feature>
<feature type="region of interest" description="Disordered" evidence="4">
    <location>
        <begin position="105"/>
        <end position="218"/>
    </location>
</feature>